<proteinExistence type="predicted"/>
<dbReference type="EMBL" id="DUZY01000004">
    <property type="protein sequence ID" value="DAD35545.1"/>
    <property type="molecule type" value="Genomic_DNA"/>
</dbReference>
<reference evidence="2 3" key="1">
    <citation type="journal article" date="2020" name="Mol. Biol. Evol.">
        <title>Distinct Expression and Methylation Patterns for Genes with Different Fates following a Single Whole-Genome Duplication in Flowering Plants.</title>
        <authorList>
            <person name="Shi T."/>
            <person name="Rahmani R.S."/>
            <person name="Gugger P.F."/>
            <person name="Wang M."/>
            <person name="Li H."/>
            <person name="Zhang Y."/>
            <person name="Li Z."/>
            <person name="Wang Q."/>
            <person name="Van de Peer Y."/>
            <person name="Marchal K."/>
            <person name="Chen J."/>
        </authorList>
    </citation>
    <scope>NUCLEOTIDE SEQUENCE [LARGE SCALE GENOMIC DNA]</scope>
    <source>
        <tissue evidence="2">Leaf</tissue>
    </source>
</reference>
<dbReference type="GO" id="GO:0098869">
    <property type="term" value="P:cellular oxidant detoxification"/>
    <property type="evidence" value="ECO:0007669"/>
    <property type="project" value="InterPro"/>
</dbReference>
<dbReference type="AlphaFoldDB" id="A0A822YWM5"/>
<dbReference type="Proteomes" id="UP000607653">
    <property type="component" value="Unassembled WGS sequence"/>
</dbReference>
<keyword evidence="3" id="KW-1185">Reference proteome</keyword>
<evidence type="ECO:0000313" key="3">
    <source>
        <dbReference type="Proteomes" id="UP000607653"/>
    </source>
</evidence>
<feature type="coiled-coil region" evidence="1">
    <location>
        <begin position="16"/>
        <end position="64"/>
    </location>
</feature>
<gene>
    <name evidence="2" type="ORF">HUJ06_006185</name>
</gene>
<comment type="caution">
    <text evidence="2">The sequence shown here is derived from an EMBL/GenBank/DDBJ whole genome shotgun (WGS) entry which is preliminary data.</text>
</comment>
<dbReference type="InterPro" id="IPR039282">
    <property type="entry name" value="LSU"/>
</dbReference>
<organism evidence="2 3">
    <name type="scientific">Nelumbo nucifera</name>
    <name type="common">Sacred lotus</name>
    <dbReference type="NCBI Taxonomy" id="4432"/>
    <lineage>
        <taxon>Eukaryota</taxon>
        <taxon>Viridiplantae</taxon>
        <taxon>Streptophyta</taxon>
        <taxon>Embryophyta</taxon>
        <taxon>Tracheophyta</taxon>
        <taxon>Spermatophyta</taxon>
        <taxon>Magnoliopsida</taxon>
        <taxon>Proteales</taxon>
        <taxon>Nelumbonaceae</taxon>
        <taxon>Nelumbo</taxon>
    </lineage>
</organism>
<evidence type="ECO:0000256" key="1">
    <source>
        <dbReference type="SAM" id="Coils"/>
    </source>
</evidence>
<dbReference type="PANTHER" id="PTHR34283">
    <property type="entry name" value="PROTEIN RESPONSE TO LOW SULFUR 1"/>
    <property type="match status" value="1"/>
</dbReference>
<protein>
    <submittedName>
        <fullName evidence="2">Uncharacterized protein</fullName>
    </submittedName>
</protein>
<keyword evidence="1" id="KW-0175">Coiled coil</keyword>
<dbReference type="PANTHER" id="PTHR34283:SF1">
    <property type="entry name" value="PROTEIN RESPONSE TO LOW SULFUR 1"/>
    <property type="match status" value="1"/>
</dbReference>
<name>A0A822YWM5_NELNU</name>
<accession>A0A822YWM5</accession>
<sequence>MAPNLAVVVAPLPPRNEELERELKNSLKRKEKMREELLRTSERLRSMEEAEERLCSQLGELEAKALDQDHTYYIMSLIDQLSHTQKLHQATNKNKAHSEDRHQRRLSFRFPFSLMPLG</sequence>
<evidence type="ECO:0000313" key="2">
    <source>
        <dbReference type="EMBL" id="DAD35545.1"/>
    </source>
</evidence>